<accession>M1DTE7</accession>
<feature type="compositionally biased region" description="Polar residues" evidence="1">
    <location>
        <begin position="63"/>
        <end position="82"/>
    </location>
</feature>
<sequence>MVADMKSKMSLFVVGLAHLSSKEGRAVMLIGVMDISRLMVYVLVEEEKLNDRKEFKNKRANTGKESGQQKSNANWSSFQQKQKGPALSSASAPVPRNKGEYNSQNFRAKPAYSQGSMTQGGSKPPACAKCGRNHSVAPPNKAAPRRATSGTGRGTNHLYAINSRQEQKDSPDVVTGASCFSKIDLRFGYHQLKVRECDIPKITFKTRYGHYEFLVMSFGLTNAPAAFMNLMNRVFKPYLDMFVIVVIDDVLIYSRNEEDHASHLRIVLQTLKDRELYAKFSKCEFWLESVAFLGHIVSGEGIKVGTQKIEAV</sequence>
<dbReference type="AlphaFoldDB" id="M1DTE7"/>
<dbReference type="PANTHER" id="PTHR24559:SF437">
    <property type="entry name" value="RNA-DIRECTED DNA POLYMERASE HOMOLOG"/>
    <property type="match status" value="1"/>
</dbReference>
<protein>
    <submittedName>
        <fullName evidence="3">Gag-pol protein</fullName>
    </submittedName>
</protein>
<dbReference type="CDD" id="cd01647">
    <property type="entry name" value="RT_LTR"/>
    <property type="match status" value="1"/>
</dbReference>
<dbReference type="eggNOG" id="KOG0017">
    <property type="taxonomic scope" value="Eukaryota"/>
</dbReference>
<feature type="region of interest" description="Disordered" evidence="1">
    <location>
        <begin position="55"/>
        <end position="154"/>
    </location>
</feature>
<dbReference type="STRING" id="4113.M1DTE7"/>
<dbReference type="EnsemblPlants" id="PGSC0003DMT400094101">
    <property type="protein sequence ID" value="PGSC0003DMT400094101"/>
    <property type="gene ID" value="PGSC0003DMG400043672"/>
</dbReference>
<reference evidence="3" key="2">
    <citation type="submission" date="2015-06" db="UniProtKB">
        <authorList>
            <consortium name="EnsemblPlants"/>
        </authorList>
    </citation>
    <scope>IDENTIFICATION</scope>
    <source>
        <strain evidence="3">DM1-3 516 R44</strain>
    </source>
</reference>
<reference evidence="4" key="1">
    <citation type="journal article" date="2011" name="Nature">
        <title>Genome sequence and analysis of the tuber crop potato.</title>
        <authorList>
            <consortium name="The Potato Genome Sequencing Consortium"/>
        </authorList>
    </citation>
    <scope>NUCLEOTIDE SEQUENCE [LARGE SCALE GENOMIC DNA]</scope>
    <source>
        <strain evidence="4">cv. DM1-3 516 R44</strain>
    </source>
</reference>
<evidence type="ECO:0000313" key="4">
    <source>
        <dbReference type="Proteomes" id="UP000011115"/>
    </source>
</evidence>
<feature type="domain" description="Reverse transcriptase" evidence="2">
    <location>
        <begin position="171"/>
        <end position="296"/>
    </location>
</feature>
<keyword evidence="4" id="KW-1185">Reference proteome</keyword>
<dbReference type="Gene3D" id="3.30.70.270">
    <property type="match status" value="1"/>
</dbReference>
<organism evidence="3 4">
    <name type="scientific">Solanum tuberosum</name>
    <name type="common">Potato</name>
    <dbReference type="NCBI Taxonomy" id="4113"/>
    <lineage>
        <taxon>Eukaryota</taxon>
        <taxon>Viridiplantae</taxon>
        <taxon>Streptophyta</taxon>
        <taxon>Embryophyta</taxon>
        <taxon>Tracheophyta</taxon>
        <taxon>Spermatophyta</taxon>
        <taxon>Magnoliopsida</taxon>
        <taxon>eudicotyledons</taxon>
        <taxon>Gunneridae</taxon>
        <taxon>Pentapetalae</taxon>
        <taxon>asterids</taxon>
        <taxon>lamiids</taxon>
        <taxon>Solanales</taxon>
        <taxon>Solanaceae</taxon>
        <taxon>Solanoideae</taxon>
        <taxon>Solaneae</taxon>
        <taxon>Solanum</taxon>
    </lineage>
</organism>
<dbReference type="InterPro" id="IPR043502">
    <property type="entry name" value="DNA/RNA_pol_sf"/>
</dbReference>
<proteinExistence type="predicted"/>
<dbReference type="SUPFAM" id="SSF56672">
    <property type="entry name" value="DNA/RNA polymerases"/>
    <property type="match status" value="1"/>
</dbReference>
<dbReference type="InterPro" id="IPR000477">
    <property type="entry name" value="RT_dom"/>
</dbReference>
<dbReference type="PaxDb" id="4113-PGSC0003DMT400094101"/>
<dbReference type="InterPro" id="IPR043128">
    <property type="entry name" value="Rev_trsase/Diguanyl_cyclase"/>
</dbReference>
<dbReference type="Gramene" id="PGSC0003DMT400094101">
    <property type="protein sequence ID" value="PGSC0003DMT400094101"/>
    <property type="gene ID" value="PGSC0003DMG400043672"/>
</dbReference>
<dbReference type="HOGENOM" id="CLU_892557_0_0_1"/>
<dbReference type="InterPro" id="IPR053134">
    <property type="entry name" value="RNA-dir_DNA_polymerase"/>
</dbReference>
<dbReference type="InParanoid" id="M1DTE7"/>
<name>M1DTE7_SOLTU</name>
<dbReference type="PANTHER" id="PTHR24559">
    <property type="entry name" value="TRANSPOSON TY3-I GAG-POL POLYPROTEIN"/>
    <property type="match status" value="1"/>
</dbReference>
<evidence type="ECO:0000259" key="2">
    <source>
        <dbReference type="Pfam" id="PF00078"/>
    </source>
</evidence>
<dbReference type="Pfam" id="PF00078">
    <property type="entry name" value="RVT_1"/>
    <property type="match status" value="1"/>
</dbReference>
<evidence type="ECO:0000256" key="1">
    <source>
        <dbReference type="SAM" id="MobiDB-lite"/>
    </source>
</evidence>
<dbReference type="OMA" id="MAPIDDL"/>
<dbReference type="Proteomes" id="UP000011115">
    <property type="component" value="Unassembled WGS sequence"/>
</dbReference>
<evidence type="ECO:0000313" key="3">
    <source>
        <dbReference type="EnsemblPlants" id="PGSC0003DMT400094101"/>
    </source>
</evidence>